<comment type="caution">
    <text evidence="2">The sequence shown here is derived from an EMBL/GenBank/DDBJ whole genome shotgun (WGS) entry which is preliminary data.</text>
</comment>
<dbReference type="EMBL" id="WSFC01000111">
    <property type="protein sequence ID" value="NDL05888.1"/>
    <property type="molecule type" value="Genomic_DNA"/>
</dbReference>
<dbReference type="Proteomes" id="UP000466619">
    <property type="component" value="Unassembled WGS sequence"/>
</dbReference>
<gene>
    <name evidence="2" type="ORF">GPY48_22975</name>
</gene>
<organism evidence="2 3">
    <name type="scientific">Photorhabdus bodei</name>
    <dbReference type="NCBI Taxonomy" id="2029681"/>
    <lineage>
        <taxon>Bacteria</taxon>
        <taxon>Pseudomonadati</taxon>
        <taxon>Pseudomonadota</taxon>
        <taxon>Gammaproteobacteria</taxon>
        <taxon>Enterobacterales</taxon>
        <taxon>Morganellaceae</taxon>
        <taxon>Photorhabdus</taxon>
    </lineage>
</organism>
<evidence type="ECO:0000256" key="1">
    <source>
        <dbReference type="SAM" id="MobiDB-lite"/>
    </source>
</evidence>
<feature type="compositionally biased region" description="Polar residues" evidence="1">
    <location>
        <begin position="71"/>
        <end position="81"/>
    </location>
</feature>
<sequence>MKNTVPAIIRKSRRIVLPAHHRTRKPGIRPTQVGLTEPQVALKLGSSWAQVGGREMDARPQQYRAERSASWGRQKSTVPAT</sequence>
<keyword evidence="3" id="KW-1185">Reference proteome</keyword>
<feature type="region of interest" description="Disordered" evidence="1">
    <location>
        <begin position="52"/>
        <end position="81"/>
    </location>
</feature>
<proteinExistence type="predicted"/>
<protein>
    <submittedName>
        <fullName evidence="2">Uncharacterized protein</fullName>
    </submittedName>
</protein>
<dbReference type="RefSeq" id="WP_146747490.1">
    <property type="nucleotide sequence ID" value="NZ_CAWNYH010000093.1"/>
</dbReference>
<dbReference type="GeneID" id="88808683"/>
<evidence type="ECO:0000313" key="3">
    <source>
        <dbReference type="Proteomes" id="UP000466619"/>
    </source>
</evidence>
<reference evidence="2 3" key="1">
    <citation type="submission" date="2019-12" db="EMBL/GenBank/DDBJ databases">
        <title>Engineering Photorhabdus to improve their lethality against agricultural pests.</title>
        <authorList>
            <person name="Machado R.A.R."/>
        </authorList>
    </citation>
    <scope>NUCLEOTIDE SEQUENCE [LARGE SCALE GENOMIC DNA]</scope>
    <source>
        <strain evidence="2 3">M-CN4</strain>
    </source>
</reference>
<evidence type="ECO:0000313" key="2">
    <source>
        <dbReference type="EMBL" id="NDL05888.1"/>
    </source>
</evidence>
<accession>A0ABX0AS42</accession>
<name>A0ABX0AS42_9GAMM</name>